<evidence type="ECO:0000313" key="2">
    <source>
        <dbReference type="Proteomes" id="UP000480854"/>
    </source>
</evidence>
<gene>
    <name evidence="1" type="ORF">DS843_07715</name>
</gene>
<reference evidence="1 2" key="1">
    <citation type="submission" date="2018-07" db="EMBL/GenBank/DDBJ databases">
        <title>Genome sequence of Azospirillum sp. ATCC 49961.</title>
        <authorList>
            <person name="Sant'Anna F.H."/>
            <person name="Baldani J.I."/>
            <person name="Zilli J.E."/>
            <person name="Reis V.M."/>
            <person name="Hartmann A."/>
            <person name="Cruz L."/>
            <person name="de Souza E.M."/>
            <person name="de Oliveira Pedrosa F."/>
            <person name="Passaglia L.M.P."/>
        </authorList>
    </citation>
    <scope>NUCLEOTIDE SEQUENCE [LARGE SCALE GENOMIC DNA]</scope>
    <source>
        <strain evidence="1 2">ATCC 49961</strain>
    </source>
</reference>
<organism evidence="1 2">
    <name type="scientific">Roseomonas genomospecies 6</name>
    <dbReference type="NCBI Taxonomy" id="214106"/>
    <lineage>
        <taxon>Bacteria</taxon>
        <taxon>Pseudomonadati</taxon>
        <taxon>Pseudomonadota</taxon>
        <taxon>Alphaproteobacteria</taxon>
        <taxon>Acetobacterales</taxon>
        <taxon>Roseomonadaceae</taxon>
        <taxon>Roseomonas</taxon>
    </lineage>
</organism>
<dbReference type="EMBL" id="QOKW01000004">
    <property type="protein sequence ID" value="KAA0682410.1"/>
    <property type="molecule type" value="Genomic_DNA"/>
</dbReference>
<name>A0A9W7NLP9_9PROT</name>
<sequence length="502" mass="57093">MVKLLKEIDFGETDANAEWIISLRSNVEPLYVRAWSAPEINDYGAFLKGQKFIITGQKGTGKTAILRYMEREARREGYNTEFIVFKNEIIREAELLKIDSSNFNGAVVEEDKLRGGKFYYHAIKRIMVSLLISKLNDVKLSEDVPGKDLFEKLFSKTGKEALRIAFDSILNVVESSQVNVEKISKGILRVDPGYLLKKANDDLFSRAIRLARDQKAKIRLFFDEMHFAFRDKESLRSDASLVRDTILVVQALNERFAEEGLDIVVYIALRKEFLDQPEIAQADVVHVIESYGEAITWEHHPAAINHPVFDFITLRFKAAMGKNFSKTEMLETYLKEIDPLDLLDYTWSKPRDLVRFFKTAQSIDGNTVVIPNHKYKTIIRKYSAQAWQESKSALAAFMPTEALPLLEKGLKTLIPGQLDGSARTNLEKFQAAVKPAFAKAKAAGVKYDLSEFCGVLYMMGVFYYVYTDANGQFIYQQYHRGNINPTQSGEIRIHSAVAKALS</sequence>
<keyword evidence="2" id="KW-1185">Reference proteome</keyword>
<dbReference type="OrthoDB" id="9799608at2"/>
<dbReference type="InterPro" id="IPR027417">
    <property type="entry name" value="P-loop_NTPase"/>
</dbReference>
<protein>
    <submittedName>
        <fullName evidence="1">ATPase</fullName>
    </submittedName>
</protein>
<proteinExistence type="predicted"/>
<accession>A0A9W7NLP9</accession>
<dbReference type="RefSeq" id="WP_149468307.1">
    <property type="nucleotide sequence ID" value="NZ_QOKW01000004.1"/>
</dbReference>
<dbReference type="NCBIfam" id="NF047389">
    <property type="entry name" value="ATPase_Sll1717"/>
    <property type="match status" value="1"/>
</dbReference>
<comment type="caution">
    <text evidence="1">The sequence shown here is derived from an EMBL/GenBank/DDBJ whole genome shotgun (WGS) entry which is preliminary data.</text>
</comment>
<dbReference type="InterPro" id="IPR059206">
    <property type="entry name" value="Sll1717-like"/>
</dbReference>
<dbReference type="Gene3D" id="3.40.50.300">
    <property type="entry name" value="P-loop containing nucleotide triphosphate hydrolases"/>
    <property type="match status" value="1"/>
</dbReference>
<dbReference type="AlphaFoldDB" id="A0A9W7NLP9"/>
<evidence type="ECO:0000313" key="1">
    <source>
        <dbReference type="EMBL" id="KAA0682410.1"/>
    </source>
</evidence>
<dbReference type="SUPFAM" id="SSF52540">
    <property type="entry name" value="P-loop containing nucleoside triphosphate hydrolases"/>
    <property type="match status" value="1"/>
</dbReference>
<dbReference type="Proteomes" id="UP000480854">
    <property type="component" value="Unassembled WGS sequence"/>
</dbReference>